<organism evidence="1 2">
    <name type="scientific">Xiphophorus couchianus</name>
    <name type="common">Monterrey platyfish</name>
    <dbReference type="NCBI Taxonomy" id="32473"/>
    <lineage>
        <taxon>Eukaryota</taxon>
        <taxon>Metazoa</taxon>
        <taxon>Chordata</taxon>
        <taxon>Craniata</taxon>
        <taxon>Vertebrata</taxon>
        <taxon>Euteleostomi</taxon>
        <taxon>Actinopterygii</taxon>
        <taxon>Neopterygii</taxon>
        <taxon>Teleostei</taxon>
        <taxon>Neoteleostei</taxon>
        <taxon>Acanthomorphata</taxon>
        <taxon>Ovalentaria</taxon>
        <taxon>Atherinomorphae</taxon>
        <taxon>Cyprinodontiformes</taxon>
        <taxon>Poeciliidae</taxon>
        <taxon>Poeciliinae</taxon>
        <taxon>Xiphophorus</taxon>
    </lineage>
</organism>
<keyword evidence="2" id="KW-1185">Reference proteome</keyword>
<reference evidence="1" key="2">
    <citation type="submission" date="2025-09" db="UniProtKB">
        <authorList>
            <consortium name="Ensembl"/>
        </authorList>
    </citation>
    <scope>IDENTIFICATION</scope>
</reference>
<protein>
    <submittedName>
        <fullName evidence="1">Uncharacterized protein</fullName>
    </submittedName>
</protein>
<proteinExistence type="predicted"/>
<dbReference type="AlphaFoldDB" id="A0A3B5LSC8"/>
<sequence>KSKMISFLDNIDIPQVDTQAKDSLEEAIKLQEIIDSIHKMQNDTEASRKMQEMGILSLLPTLLNPQSSWTPKVANIIAEMAKNGKFLLPNGAGNASCCLPVLLSYVPNVDVNCECFICGRQIWQKIGKYIHHLLKYVGTFSFMR</sequence>
<dbReference type="GeneTree" id="ENSGT00940000180421"/>
<dbReference type="STRING" id="32473.ENSXCOP00000013987"/>
<evidence type="ECO:0000313" key="1">
    <source>
        <dbReference type="Ensembl" id="ENSXCOP00000013987.1"/>
    </source>
</evidence>
<dbReference type="Proteomes" id="UP000261380">
    <property type="component" value="Unplaced"/>
</dbReference>
<name>A0A3B5LSC8_9TELE</name>
<dbReference type="Ensembl" id="ENSXCOT00000014160.1">
    <property type="protein sequence ID" value="ENSXCOP00000013987.1"/>
    <property type="gene ID" value="ENSXCOG00000010585.1"/>
</dbReference>
<reference evidence="1" key="1">
    <citation type="submission" date="2025-08" db="UniProtKB">
        <authorList>
            <consortium name="Ensembl"/>
        </authorList>
    </citation>
    <scope>IDENTIFICATION</scope>
</reference>
<accession>A0A3B5LSC8</accession>
<evidence type="ECO:0000313" key="2">
    <source>
        <dbReference type="Proteomes" id="UP000261380"/>
    </source>
</evidence>